<sequence length="235" mass="25529">MIAPGPSRSPTMTYDVPFRHQQALDPSSLTTIAATFHALGKGIEDCRNAGVDPEHDPAIVLLVRHFARIMAFRADDDSLRALCRHRMGELERFPALLSLALHGVNNDRAAKERFHADGRTAMRGLARELGLPEGCYRVTSFHGDPAISGAVVLSTCDLEVSLSVGPLHEGNEVQYFAKRGPAARDRLRFASMREFVKTARFAARIRRELQLGATGQSHALAAAARGPAIPETVAA</sequence>
<evidence type="ECO:0000313" key="2">
    <source>
        <dbReference type="Proteomes" id="UP000605099"/>
    </source>
</evidence>
<protein>
    <submittedName>
        <fullName evidence="1">Uncharacterized protein</fullName>
    </submittedName>
</protein>
<proteinExistence type="predicted"/>
<dbReference type="Proteomes" id="UP000605099">
    <property type="component" value="Unassembled WGS sequence"/>
</dbReference>
<accession>A0ABQ2JU92</accession>
<evidence type="ECO:0000313" key="1">
    <source>
        <dbReference type="EMBL" id="GGN55537.1"/>
    </source>
</evidence>
<gene>
    <name evidence="1" type="ORF">GCM10011349_32290</name>
</gene>
<comment type="caution">
    <text evidence="1">The sequence shown here is derived from an EMBL/GenBank/DDBJ whole genome shotgun (WGS) entry which is preliminary data.</text>
</comment>
<dbReference type="EMBL" id="BMLK01000016">
    <property type="protein sequence ID" value="GGN55537.1"/>
    <property type="molecule type" value="Genomic_DNA"/>
</dbReference>
<organism evidence="1 2">
    <name type="scientific">Novosphingobium indicum</name>
    <dbReference type="NCBI Taxonomy" id="462949"/>
    <lineage>
        <taxon>Bacteria</taxon>
        <taxon>Pseudomonadati</taxon>
        <taxon>Pseudomonadota</taxon>
        <taxon>Alphaproteobacteria</taxon>
        <taxon>Sphingomonadales</taxon>
        <taxon>Sphingomonadaceae</taxon>
        <taxon>Novosphingobium</taxon>
    </lineage>
</organism>
<keyword evidence="2" id="KW-1185">Reference proteome</keyword>
<name>A0ABQ2JU92_9SPHN</name>
<reference evidence="2" key="1">
    <citation type="journal article" date="2019" name="Int. J. Syst. Evol. Microbiol.">
        <title>The Global Catalogue of Microorganisms (GCM) 10K type strain sequencing project: providing services to taxonomists for standard genome sequencing and annotation.</title>
        <authorList>
            <consortium name="The Broad Institute Genomics Platform"/>
            <consortium name="The Broad Institute Genome Sequencing Center for Infectious Disease"/>
            <person name="Wu L."/>
            <person name="Ma J."/>
        </authorList>
    </citation>
    <scope>NUCLEOTIDE SEQUENCE [LARGE SCALE GENOMIC DNA]</scope>
    <source>
        <strain evidence="2">CGMCC 1.6784</strain>
    </source>
</reference>